<gene>
    <name evidence="7 8" type="primary">LOC111125201</name>
</gene>
<feature type="region of interest" description="Disordered" evidence="5">
    <location>
        <begin position="62"/>
        <end position="92"/>
    </location>
</feature>
<dbReference type="HAMAP" id="MF_01007">
    <property type="entry name" value="16SrRNA_methyltr_H"/>
    <property type="match status" value="1"/>
</dbReference>
<evidence type="ECO:0000313" key="8">
    <source>
        <dbReference type="RefSeq" id="XP_022324462.1"/>
    </source>
</evidence>
<dbReference type="InterPro" id="IPR002903">
    <property type="entry name" value="RsmH"/>
</dbReference>
<dbReference type="GO" id="GO:0071424">
    <property type="term" value="F:rRNA (cytosine-N4-)-methyltransferase activity"/>
    <property type="evidence" value="ECO:0007669"/>
    <property type="project" value="TreeGrafter"/>
</dbReference>
<evidence type="ECO:0000256" key="3">
    <source>
        <dbReference type="ARBA" id="ARBA00022679"/>
    </source>
</evidence>
<reference evidence="6" key="1">
    <citation type="submission" date="2024-06" db="UniProtKB">
        <authorList>
            <consortium name="RefSeq"/>
        </authorList>
    </citation>
    <scope>NUCLEOTIDE SEQUENCE [LARGE SCALE GENOMIC DNA]</scope>
    <source>
        <tissue evidence="8">Whole sample</tissue>
    </source>
</reference>
<dbReference type="Pfam" id="PF01795">
    <property type="entry name" value="Methyltransf_5"/>
    <property type="match status" value="1"/>
</dbReference>
<evidence type="ECO:0000256" key="4">
    <source>
        <dbReference type="ARBA" id="ARBA00022691"/>
    </source>
</evidence>
<accession>A0A8B8D8K5</accession>
<evidence type="ECO:0000256" key="1">
    <source>
        <dbReference type="ARBA" id="ARBA00010396"/>
    </source>
</evidence>
<dbReference type="InterPro" id="IPR029063">
    <property type="entry name" value="SAM-dependent_MTases_sf"/>
</dbReference>
<dbReference type="Gene3D" id="3.40.50.150">
    <property type="entry name" value="Vaccinia Virus protein VP39"/>
    <property type="match status" value="1"/>
</dbReference>
<keyword evidence="6" id="KW-1185">Reference proteome</keyword>
<comment type="similarity">
    <text evidence="1">Belongs to the methyltransferase superfamily. RsmH family.</text>
</comment>
<dbReference type="RefSeq" id="XP_022324462.1">
    <property type="nucleotide sequence ID" value="XM_022468754.1"/>
</dbReference>
<dbReference type="GO" id="GO:0070475">
    <property type="term" value="P:rRNA base methylation"/>
    <property type="evidence" value="ECO:0007669"/>
    <property type="project" value="TreeGrafter"/>
</dbReference>
<dbReference type="NCBIfam" id="TIGR00006">
    <property type="entry name" value="16S rRNA (cytosine(1402)-N(4))-methyltransferase RsmH"/>
    <property type="match status" value="1"/>
</dbReference>
<keyword evidence="2" id="KW-0489">Methyltransferase</keyword>
<dbReference type="Gene3D" id="1.10.150.170">
    <property type="entry name" value="Putative methyltransferase TM0872, insert domain"/>
    <property type="match status" value="1"/>
</dbReference>
<feature type="compositionally biased region" description="Low complexity" evidence="5">
    <location>
        <begin position="65"/>
        <end position="77"/>
    </location>
</feature>
<dbReference type="Proteomes" id="UP000694844">
    <property type="component" value="Chromosome 1"/>
</dbReference>
<feature type="region of interest" description="Disordered" evidence="5">
    <location>
        <begin position="405"/>
        <end position="433"/>
    </location>
</feature>
<dbReference type="OrthoDB" id="16290at2759"/>
<dbReference type="RefSeq" id="XP_022324453.1">
    <property type="nucleotide sequence ID" value="XM_022468745.1"/>
</dbReference>
<keyword evidence="3" id="KW-0808">Transferase</keyword>
<dbReference type="SUPFAM" id="SSF53335">
    <property type="entry name" value="S-adenosyl-L-methionine-dependent methyltransferases"/>
    <property type="match status" value="1"/>
</dbReference>
<dbReference type="AlphaFoldDB" id="A0A8B8D8K5"/>
<dbReference type="InterPro" id="IPR023397">
    <property type="entry name" value="SAM-dep_MeTrfase_MraW_recog"/>
</dbReference>
<proteinExistence type="inferred from homology"/>
<dbReference type="GeneID" id="111125201"/>
<protein>
    <submittedName>
        <fullName evidence="7 8">Probable methyltransferase-like protein 15 homolog isoform X1</fullName>
    </submittedName>
</protein>
<evidence type="ECO:0000256" key="5">
    <source>
        <dbReference type="SAM" id="MobiDB-lite"/>
    </source>
</evidence>
<name>A0A8B8D8K5_CRAVI</name>
<dbReference type="SUPFAM" id="SSF81799">
    <property type="entry name" value="Putative methyltransferase TM0872, insert domain"/>
    <property type="match status" value="1"/>
</dbReference>
<keyword evidence="4" id="KW-0949">S-adenosyl-L-methionine</keyword>
<evidence type="ECO:0000313" key="7">
    <source>
        <dbReference type="RefSeq" id="XP_022324453.1"/>
    </source>
</evidence>
<dbReference type="PANTHER" id="PTHR11265:SF0">
    <property type="entry name" value="12S RRNA N4-METHYLCYTIDINE METHYLTRANSFERASE"/>
    <property type="match status" value="1"/>
</dbReference>
<dbReference type="CDD" id="cd02440">
    <property type="entry name" value="AdoMet_MTases"/>
    <property type="match status" value="1"/>
</dbReference>
<evidence type="ECO:0000313" key="6">
    <source>
        <dbReference type="Proteomes" id="UP000694844"/>
    </source>
</evidence>
<organism evidence="6 7">
    <name type="scientific">Crassostrea virginica</name>
    <name type="common">Eastern oyster</name>
    <dbReference type="NCBI Taxonomy" id="6565"/>
    <lineage>
        <taxon>Eukaryota</taxon>
        <taxon>Metazoa</taxon>
        <taxon>Spiralia</taxon>
        <taxon>Lophotrochozoa</taxon>
        <taxon>Mollusca</taxon>
        <taxon>Bivalvia</taxon>
        <taxon>Autobranchia</taxon>
        <taxon>Pteriomorphia</taxon>
        <taxon>Ostreida</taxon>
        <taxon>Ostreoidea</taxon>
        <taxon>Ostreidae</taxon>
        <taxon>Crassostrea</taxon>
    </lineage>
</organism>
<evidence type="ECO:0000256" key="2">
    <source>
        <dbReference type="ARBA" id="ARBA00022603"/>
    </source>
</evidence>
<sequence>MAFGRCVSLTLAPKRALTYTCLAKIREYVSAVNTQRQIKCRIFRTTKTSGLSVIMSKRLVHTTSHHGSSSPSTTGVPNISDAQNSPQDVEELDQRVSHTPVMVSEVIDILQPQNGKLFIDMTFGAGGHTKAILRENPKARVVCLDRDPLAYNHAKELAKNYDPQQVLPCLGKFSELPDILYNHGISLGSVDGILFDVGASSMQFNSHERGFSLSSDGPLDMRMDQGRDPDGVSAQDVVNLLPAPDLRDIIKTYGEDRMANKIAHTIVNARNVFGKITTTKELADIVETAFDGYIQKDKLGRYSHPATRTFQALRIFVNNELNEINNGLEAAFHFLRPGGVCVGISFQSLEDRIFKRHFHGIDVDEAKNKTARQQFRSVKDHHEKYSKDLIHSILKKKWIPIDKKTKTPSDAEIAENPRSRSAKLRAATKSFEF</sequence>
<dbReference type="PANTHER" id="PTHR11265">
    <property type="entry name" value="S-ADENOSYL-METHYLTRANSFERASE MRAW"/>
    <property type="match status" value="1"/>
</dbReference>
<reference evidence="7" key="2">
    <citation type="submission" date="2025-04" db="UniProtKB">
        <authorList>
            <consortium name="RefSeq"/>
        </authorList>
    </citation>
    <scope>IDENTIFICATION</scope>
    <source>
        <tissue evidence="7">Whole sample</tissue>
    </source>
</reference>
<dbReference type="KEGG" id="cvn:111125201"/>